<evidence type="ECO:0000313" key="3">
    <source>
        <dbReference type="Proteomes" id="UP000693941"/>
    </source>
</evidence>
<dbReference type="PANTHER" id="PTHR34860">
    <property type="entry name" value="REPRESSOR-LIKE PROTEIN SSO7C3"/>
    <property type="match status" value="1"/>
</dbReference>
<protein>
    <recommendedName>
        <fullName evidence="1">SpoVT-AbrB domain-containing protein</fullName>
    </recommendedName>
</protein>
<name>A0A8F5BT42_9CREN</name>
<dbReference type="GO" id="GO:0003677">
    <property type="term" value="F:DNA binding"/>
    <property type="evidence" value="ECO:0007669"/>
    <property type="project" value="InterPro"/>
</dbReference>
<dbReference type="GeneID" id="65559177"/>
<dbReference type="SMART" id="SM00966">
    <property type="entry name" value="SpoVT_AbrB"/>
    <property type="match status" value="1"/>
</dbReference>
<feature type="domain" description="SpoVT-AbrB" evidence="1">
    <location>
        <begin position="2"/>
        <end position="47"/>
    </location>
</feature>
<dbReference type="NCBIfam" id="TIGR01439">
    <property type="entry name" value="lp_hng_hel_AbrB"/>
    <property type="match status" value="1"/>
</dbReference>
<dbReference type="RefSeq" id="WP_218261126.1">
    <property type="nucleotide sequence ID" value="NZ_CP077715.1"/>
</dbReference>
<dbReference type="Pfam" id="PF04014">
    <property type="entry name" value="MazE_antitoxin"/>
    <property type="match status" value="1"/>
</dbReference>
<dbReference type="PROSITE" id="PS51740">
    <property type="entry name" value="SPOVT_ABRB"/>
    <property type="match status" value="1"/>
</dbReference>
<gene>
    <name evidence="2" type="ORF">J5U21_00642</name>
</gene>
<dbReference type="InterPro" id="IPR007159">
    <property type="entry name" value="SpoVT-AbrB_dom"/>
</dbReference>
<dbReference type="EMBL" id="CP077715">
    <property type="protein sequence ID" value="QXJ30993.1"/>
    <property type="molecule type" value="Genomic_DNA"/>
</dbReference>
<dbReference type="InterPro" id="IPR052975">
    <property type="entry name" value="Repressor-like_regulatory"/>
</dbReference>
<proteinExistence type="predicted"/>
<accession>A0A8F5BT42</accession>
<dbReference type="Proteomes" id="UP000693941">
    <property type="component" value="Chromosome"/>
</dbReference>
<dbReference type="AlphaFoldDB" id="A0A8F5BT42"/>
<evidence type="ECO:0000313" key="2">
    <source>
        <dbReference type="EMBL" id="QXJ30993.1"/>
    </source>
</evidence>
<dbReference type="PANTHER" id="PTHR34860:SF7">
    <property type="entry name" value="TRANSCRIPTION REGULATOR, SPOVT_ABRB FAMILY"/>
    <property type="match status" value="1"/>
</dbReference>
<evidence type="ECO:0000259" key="1">
    <source>
        <dbReference type="PROSITE" id="PS51740"/>
    </source>
</evidence>
<sequence length="78" mass="9185">MEVRVKVNKKGIIIIPKAIREEVRINEGDIVEMRTEGGKIIIEKIDLWNKVWKCCKGSAEDAERELDEEEEEFWKRAL</sequence>
<organism evidence="2 3">
    <name type="scientific">Saccharolobus shibatae</name>
    <dbReference type="NCBI Taxonomy" id="2286"/>
    <lineage>
        <taxon>Archaea</taxon>
        <taxon>Thermoproteota</taxon>
        <taxon>Thermoprotei</taxon>
        <taxon>Sulfolobales</taxon>
        <taxon>Sulfolobaceae</taxon>
        <taxon>Saccharolobus</taxon>
    </lineage>
</organism>
<reference evidence="2" key="1">
    <citation type="journal article" date="2021" name="Environ. Microbiol.">
        <title>New insights into the diversity and evolution of the archaeal mobilome from three complete genomes of Saccharolobus shibatae.</title>
        <authorList>
            <person name="Medvedeva S."/>
            <person name="Brandt D."/>
            <person name="Cvirkaite-Krupovic V."/>
            <person name="Liu Y."/>
            <person name="Severinov K."/>
            <person name="Ishino S."/>
            <person name="Ishino Y."/>
            <person name="Prangishvili D."/>
            <person name="Kalinowski J."/>
            <person name="Krupovic M."/>
        </authorList>
    </citation>
    <scope>NUCLEOTIDE SEQUENCE</scope>
    <source>
        <strain evidence="2">BEU9</strain>
    </source>
</reference>